<organism evidence="1 2">
    <name type="scientific">Vandammella animalimorsus</name>
    <dbReference type="NCBI Taxonomy" id="2029117"/>
    <lineage>
        <taxon>Bacteria</taxon>
        <taxon>Pseudomonadati</taxon>
        <taxon>Pseudomonadota</taxon>
        <taxon>Betaproteobacteria</taxon>
        <taxon>Burkholderiales</taxon>
        <taxon>Comamonadaceae</taxon>
        <taxon>Vandammella</taxon>
    </lineage>
</organism>
<proteinExistence type="predicted"/>
<sequence length="177" mass="19529">MTSSVHDVVAFLRGVMPRGKNTVKMADVRRVLGGNGFDDVRSWIQSGNIALRTDLNAAATAERIQALLRAHLQVDLPAIVKTPAQLREILEQNPFSSSAYDEKRVFYALCNAPLADPKGLSRQDYGEEQLAILPQAAYLYIPGDASRSRLGNAFLENKLGQVLTTRNGNTLRKMVDF</sequence>
<dbReference type="Proteomes" id="UP000218439">
    <property type="component" value="Unassembled WGS sequence"/>
</dbReference>
<dbReference type="EMBL" id="NSJE01000014">
    <property type="protein sequence ID" value="PAT42387.1"/>
    <property type="molecule type" value="Genomic_DNA"/>
</dbReference>
<comment type="caution">
    <text evidence="1">The sequence shown here is derived from an EMBL/GenBank/DDBJ whole genome shotgun (WGS) entry which is preliminary data.</text>
</comment>
<evidence type="ECO:0000313" key="2">
    <source>
        <dbReference type="Proteomes" id="UP000218439"/>
    </source>
</evidence>
<dbReference type="InterPro" id="IPR012545">
    <property type="entry name" value="DUF1697"/>
</dbReference>
<accession>A0A2A2AXA6</accession>
<gene>
    <name evidence="1" type="ORF">CK621_09425</name>
</gene>
<evidence type="ECO:0008006" key="3">
    <source>
        <dbReference type="Google" id="ProtNLM"/>
    </source>
</evidence>
<dbReference type="PIRSF" id="PIRSF008502">
    <property type="entry name" value="UCP008502"/>
    <property type="match status" value="1"/>
</dbReference>
<dbReference type="PANTHER" id="PTHR36439">
    <property type="entry name" value="BLL4334 PROTEIN"/>
    <property type="match status" value="1"/>
</dbReference>
<dbReference type="RefSeq" id="WP_095552192.1">
    <property type="nucleotide sequence ID" value="NZ_NSJE01000014.1"/>
</dbReference>
<reference evidence="1 2" key="1">
    <citation type="submission" date="2017-08" db="EMBL/GenBank/DDBJ databases">
        <title>WGS of Clinical strains of the CDC Group NO-1 linked to zoonotic infections in humans.</title>
        <authorList>
            <person name="Bernier A.-M."/>
            <person name="Bernard K."/>
        </authorList>
    </citation>
    <scope>NUCLEOTIDE SEQUENCE [LARGE SCALE GENOMIC DNA]</scope>
    <source>
        <strain evidence="1 2">NML120219</strain>
    </source>
</reference>
<dbReference type="PANTHER" id="PTHR36439:SF1">
    <property type="entry name" value="DUF1697 DOMAIN-CONTAINING PROTEIN"/>
    <property type="match status" value="1"/>
</dbReference>
<dbReference type="Gene3D" id="3.30.70.1280">
    <property type="entry name" value="SP0830-like domains"/>
    <property type="match status" value="1"/>
</dbReference>
<dbReference type="Pfam" id="PF08002">
    <property type="entry name" value="DUF1697"/>
    <property type="match status" value="1"/>
</dbReference>
<protein>
    <recommendedName>
        <fullName evidence="3">DUF1697 domain-containing protein</fullName>
    </recommendedName>
</protein>
<name>A0A2A2AXA6_9BURK</name>
<dbReference type="SUPFAM" id="SSF160379">
    <property type="entry name" value="SP0830-like"/>
    <property type="match status" value="1"/>
</dbReference>
<evidence type="ECO:0000313" key="1">
    <source>
        <dbReference type="EMBL" id="PAT42387.1"/>
    </source>
</evidence>
<dbReference type="AlphaFoldDB" id="A0A2A2AXA6"/>